<dbReference type="Proteomes" id="UP000295341">
    <property type="component" value="Unassembled WGS sequence"/>
</dbReference>
<feature type="compositionally biased region" description="Low complexity" evidence="1">
    <location>
        <begin position="37"/>
        <end position="53"/>
    </location>
</feature>
<accession>A0A4R7PDF3</accession>
<dbReference type="AlphaFoldDB" id="A0A4R7PDF3"/>
<dbReference type="OrthoDB" id="7066449at2"/>
<proteinExistence type="predicted"/>
<feature type="compositionally biased region" description="Gly residues" evidence="1">
    <location>
        <begin position="54"/>
        <end position="63"/>
    </location>
</feature>
<reference evidence="2 3" key="1">
    <citation type="submission" date="2019-03" db="EMBL/GenBank/DDBJ databases">
        <title>Genomic Encyclopedia of Type Strains, Phase IV (KMG-IV): sequencing the most valuable type-strain genomes for metagenomic binning, comparative biology and taxonomic classification.</title>
        <authorList>
            <person name="Goeker M."/>
        </authorList>
    </citation>
    <scope>NUCLEOTIDE SEQUENCE [LARGE SCALE GENOMIC DNA]</scope>
    <source>
        <strain evidence="2 3">DSM 26377</strain>
    </source>
</reference>
<comment type="caution">
    <text evidence="2">The sequence shown here is derived from an EMBL/GenBank/DDBJ whole genome shotgun (WGS) entry which is preliminary data.</text>
</comment>
<dbReference type="EMBL" id="SOBT01000008">
    <property type="protein sequence ID" value="TDU31571.1"/>
    <property type="molecule type" value="Genomic_DNA"/>
</dbReference>
<feature type="compositionally biased region" description="Basic and acidic residues" evidence="1">
    <location>
        <begin position="26"/>
        <end position="36"/>
    </location>
</feature>
<evidence type="ECO:0000313" key="2">
    <source>
        <dbReference type="EMBL" id="TDU31571.1"/>
    </source>
</evidence>
<keyword evidence="3" id="KW-1185">Reference proteome</keyword>
<evidence type="ECO:0000313" key="3">
    <source>
        <dbReference type="Proteomes" id="UP000295341"/>
    </source>
</evidence>
<name>A0A4R7PDF3_9GAMM</name>
<gene>
    <name evidence="2" type="ORF">DFR24_0941</name>
</gene>
<feature type="region of interest" description="Disordered" evidence="1">
    <location>
        <begin position="26"/>
        <end position="111"/>
    </location>
</feature>
<evidence type="ECO:0000256" key="1">
    <source>
        <dbReference type="SAM" id="MobiDB-lite"/>
    </source>
</evidence>
<dbReference type="RefSeq" id="WP_133880143.1">
    <property type="nucleotide sequence ID" value="NZ_MWIN01000012.1"/>
</dbReference>
<organism evidence="2 3">
    <name type="scientific">Panacagrimonas perspica</name>
    <dbReference type="NCBI Taxonomy" id="381431"/>
    <lineage>
        <taxon>Bacteria</taxon>
        <taxon>Pseudomonadati</taxon>
        <taxon>Pseudomonadota</taxon>
        <taxon>Gammaproteobacteria</taxon>
        <taxon>Nevskiales</taxon>
        <taxon>Nevskiaceae</taxon>
        <taxon>Panacagrimonas</taxon>
    </lineage>
</organism>
<feature type="compositionally biased region" description="Gly residues" evidence="1">
    <location>
        <begin position="71"/>
        <end position="88"/>
    </location>
</feature>
<protein>
    <submittedName>
        <fullName evidence="2">Uncharacterized protein</fullName>
    </submittedName>
</protein>
<sequence>MTDAEKNAAWDEQFYGSLGEFDKRLSKEQSEIEKQRTAAAGNGRGTGSSSSEGAGTGADGGSGTPQEVAGGQSGAAGETTGGPGGGAGQPSSSGPKFPPPEGTPTGVDDDVVARQLREAAESEKDPELRERLWQEYRKYKARK</sequence>